<dbReference type="EC" id="1.-.-.-" evidence="3"/>
<keyword evidence="3" id="KW-0560">Oxidoreductase</keyword>
<name>A0ABW7QUL1_9ACTN</name>
<accession>A0ABW7QUL1</accession>
<dbReference type="CDD" id="cd05289">
    <property type="entry name" value="MDR_like_2"/>
    <property type="match status" value="1"/>
</dbReference>
<sequence length="329" mass="32891">MSKAYVFTRFGGPEVEAFVDQDPPEPGPGQLLVAVRAAGVNPVDWKLRAGKRRPGAPPAEFPEVLGSEVAGVVEAVGAGVEGFAVGDEVFGNPVTGGYAEHTLLPASLTAHKPVGLSFTEAAALPVAAATAYDGVRQLDLPAGATLLITGVGGGVGVAAAQLARHYGVRVVGTASAGKKDFVEALGVVHVPAGRGVAESGVAEAGVAESGEADLPSLADRVRAAAPGGRVDAVFDLVGGEHLAAVASLLPDPRGKLITAAAKETVGELGGAAVARARTSEVLDAVARLAADGVLRPQVTATYPLERADEALRAVEGGHARGKVVIEVGA</sequence>
<dbReference type="InterPro" id="IPR011032">
    <property type="entry name" value="GroES-like_sf"/>
</dbReference>
<protein>
    <submittedName>
        <fullName evidence="3">NADP-dependent oxidoreductase</fullName>
        <ecNumber evidence="3">1.-.-.-</ecNumber>
    </submittedName>
</protein>
<dbReference type="GO" id="GO:0016491">
    <property type="term" value="F:oxidoreductase activity"/>
    <property type="evidence" value="ECO:0007669"/>
    <property type="project" value="UniProtKB-KW"/>
</dbReference>
<dbReference type="Proteomes" id="UP001610818">
    <property type="component" value="Unassembled WGS sequence"/>
</dbReference>
<proteinExistence type="predicted"/>
<keyword evidence="4" id="KW-1185">Reference proteome</keyword>
<evidence type="ECO:0000256" key="1">
    <source>
        <dbReference type="ARBA" id="ARBA00022857"/>
    </source>
</evidence>
<reference evidence="3 4" key="1">
    <citation type="submission" date="2024-10" db="EMBL/GenBank/DDBJ databases">
        <title>The Natural Products Discovery Center: Release of the First 8490 Sequenced Strains for Exploring Actinobacteria Biosynthetic Diversity.</title>
        <authorList>
            <person name="Kalkreuter E."/>
            <person name="Kautsar S.A."/>
            <person name="Yang D."/>
            <person name="Bader C.D."/>
            <person name="Teijaro C.N."/>
            <person name="Fluegel L."/>
            <person name="Davis C.M."/>
            <person name="Simpson J.R."/>
            <person name="Lauterbach L."/>
            <person name="Steele A.D."/>
            <person name="Gui C."/>
            <person name="Meng S."/>
            <person name="Li G."/>
            <person name="Viehrig K."/>
            <person name="Ye F."/>
            <person name="Su P."/>
            <person name="Kiefer A.F."/>
            <person name="Nichols A."/>
            <person name="Cepeda A.J."/>
            <person name="Yan W."/>
            <person name="Fan B."/>
            <person name="Jiang Y."/>
            <person name="Adhikari A."/>
            <person name="Zheng C.-J."/>
            <person name="Schuster L."/>
            <person name="Cowan T.M."/>
            <person name="Smanski M.J."/>
            <person name="Chevrette M.G."/>
            <person name="De Carvalho L.P.S."/>
            <person name="Shen B."/>
        </authorList>
    </citation>
    <scope>NUCLEOTIDE SEQUENCE [LARGE SCALE GENOMIC DNA]</scope>
    <source>
        <strain evidence="3 4">NPDC017990</strain>
    </source>
</reference>
<dbReference type="PANTHER" id="PTHR44154:SF1">
    <property type="entry name" value="QUINONE OXIDOREDUCTASE"/>
    <property type="match status" value="1"/>
</dbReference>
<keyword evidence="1" id="KW-0521">NADP</keyword>
<feature type="domain" description="Enoyl reductase (ER)" evidence="2">
    <location>
        <begin position="11"/>
        <end position="325"/>
    </location>
</feature>
<organism evidence="3 4">
    <name type="scientific">Streptomyces longisporoflavus</name>
    <dbReference type="NCBI Taxonomy" id="28044"/>
    <lineage>
        <taxon>Bacteria</taxon>
        <taxon>Bacillati</taxon>
        <taxon>Actinomycetota</taxon>
        <taxon>Actinomycetes</taxon>
        <taxon>Kitasatosporales</taxon>
        <taxon>Streptomycetaceae</taxon>
        <taxon>Streptomyces</taxon>
    </lineage>
</organism>
<dbReference type="EMBL" id="JBIRGQ010000005">
    <property type="protein sequence ID" value="MFH8548682.1"/>
    <property type="molecule type" value="Genomic_DNA"/>
</dbReference>
<dbReference type="RefSeq" id="WP_397715176.1">
    <property type="nucleotide sequence ID" value="NZ_JBIRGN010000005.1"/>
</dbReference>
<gene>
    <name evidence="3" type="ORF">ACH4F9_27070</name>
</gene>
<dbReference type="InterPro" id="IPR051603">
    <property type="entry name" value="Zinc-ADH_QOR/CCCR"/>
</dbReference>
<dbReference type="InterPro" id="IPR036291">
    <property type="entry name" value="NAD(P)-bd_dom_sf"/>
</dbReference>
<evidence type="ECO:0000259" key="2">
    <source>
        <dbReference type="SMART" id="SM00829"/>
    </source>
</evidence>
<dbReference type="Pfam" id="PF08240">
    <property type="entry name" value="ADH_N"/>
    <property type="match status" value="1"/>
</dbReference>
<evidence type="ECO:0000313" key="3">
    <source>
        <dbReference type="EMBL" id="MFH8548682.1"/>
    </source>
</evidence>
<dbReference type="PANTHER" id="PTHR44154">
    <property type="entry name" value="QUINONE OXIDOREDUCTASE"/>
    <property type="match status" value="1"/>
</dbReference>
<dbReference type="Gene3D" id="3.40.50.720">
    <property type="entry name" value="NAD(P)-binding Rossmann-like Domain"/>
    <property type="match status" value="1"/>
</dbReference>
<evidence type="ECO:0000313" key="4">
    <source>
        <dbReference type="Proteomes" id="UP001610818"/>
    </source>
</evidence>
<dbReference type="SUPFAM" id="SSF51735">
    <property type="entry name" value="NAD(P)-binding Rossmann-fold domains"/>
    <property type="match status" value="1"/>
</dbReference>
<comment type="caution">
    <text evidence="3">The sequence shown here is derived from an EMBL/GenBank/DDBJ whole genome shotgun (WGS) entry which is preliminary data.</text>
</comment>
<dbReference type="SUPFAM" id="SSF50129">
    <property type="entry name" value="GroES-like"/>
    <property type="match status" value="1"/>
</dbReference>
<dbReference type="Gene3D" id="3.90.180.10">
    <property type="entry name" value="Medium-chain alcohol dehydrogenases, catalytic domain"/>
    <property type="match status" value="1"/>
</dbReference>
<dbReference type="InterPro" id="IPR020843">
    <property type="entry name" value="ER"/>
</dbReference>
<dbReference type="InterPro" id="IPR013154">
    <property type="entry name" value="ADH-like_N"/>
</dbReference>
<dbReference type="Pfam" id="PF13602">
    <property type="entry name" value="ADH_zinc_N_2"/>
    <property type="match status" value="1"/>
</dbReference>
<dbReference type="SMART" id="SM00829">
    <property type="entry name" value="PKS_ER"/>
    <property type="match status" value="1"/>
</dbReference>